<sequence length="106" mass="11708">MASRKKQDESNMKTLRELGALPQNKFCFDCGQRGPTYVNVTIGSFVCTKCSGILEAFPLPENSSRTENEYSAARSGSQPVTTRVLRRNSAIGIPESAKYRLTNSEN</sequence>
<dbReference type="Pfam" id="PF01412">
    <property type="entry name" value="ArfGap"/>
    <property type="match status" value="1"/>
</dbReference>
<dbReference type="InterPro" id="IPR001164">
    <property type="entry name" value="ArfGAP_dom"/>
</dbReference>
<dbReference type="EMBL" id="JAACXV010013659">
    <property type="protein sequence ID" value="KAF7272875.1"/>
    <property type="molecule type" value="Genomic_DNA"/>
</dbReference>
<protein>
    <recommendedName>
        <fullName evidence="6">Arf-GAP domain-containing protein</fullName>
    </recommendedName>
</protein>
<dbReference type="InterPro" id="IPR052248">
    <property type="entry name" value="Arf-GAP_FG-repeat_protein"/>
</dbReference>
<dbReference type="GO" id="GO:0005096">
    <property type="term" value="F:GTPase activator activity"/>
    <property type="evidence" value="ECO:0007669"/>
    <property type="project" value="InterPro"/>
</dbReference>
<evidence type="ECO:0000256" key="3">
    <source>
        <dbReference type="ARBA" id="ARBA00022771"/>
    </source>
</evidence>
<name>A0A834I7H6_RHYFE</name>
<gene>
    <name evidence="7" type="ORF">GWI33_014353</name>
</gene>
<dbReference type="AlphaFoldDB" id="A0A834I7H6"/>
<keyword evidence="3 5" id="KW-0863">Zinc-finger</keyword>
<evidence type="ECO:0000256" key="4">
    <source>
        <dbReference type="ARBA" id="ARBA00022833"/>
    </source>
</evidence>
<evidence type="ECO:0000256" key="2">
    <source>
        <dbReference type="ARBA" id="ARBA00022737"/>
    </source>
</evidence>
<dbReference type="GO" id="GO:0005737">
    <property type="term" value="C:cytoplasm"/>
    <property type="evidence" value="ECO:0007669"/>
    <property type="project" value="TreeGrafter"/>
</dbReference>
<dbReference type="PRINTS" id="PR00405">
    <property type="entry name" value="REVINTRACTNG"/>
</dbReference>
<dbReference type="GO" id="GO:0008270">
    <property type="term" value="F:zinc ion binding"/>
    <property type="evidence" value="ECO:0007669"/>
    <property type="project" value="UniProtKB-KW"/>
</dbReference>
<dbReference type="PANTHER" id="PTHR46134:SF3">
    <property type="entry name" value="ARFGAP WITH FG REPEATS 1"/>
    <property type="match status" value="1"/>
</dbReference>
<dbReference type="Proteomes" id="UP000625711">
    <property type="component" value="Unassembled WGS sequence"/>
</dbReference>
<reference evidence="7" key="1">
    <citation type="submission" date="2020-08" db="EMBL/GenBank/DDBJ databases">
        <title>Genome sequencing and assembly of the red palm weevil Rhynchophorus ferrugineus.</title>
        <authorList>
            <person name="Dias G.B."/>
            <person name="Bergman C.M."/>
            <person name="Manee M."/>
        </authorList>
    </citation>
    <scope>NUCLEOTIDE SEQUENCE</scope>
    <source>
        <strain evidence="7">AA-2017</strain>
        <tissue evidence="7">Whole larva</tissue>
    </source>
</reference>
<dbReference type="GO" id="GO:0016020">
    <property type="term" value="C:membrane"/>
    <property type="evidence" value="ECO:0007669"/>
    <property type="project" value="TreeGrafter"/>
</dbReference>
<dbReference type="PROSITE" id="PS50115">
    <property type="entry name" value="ARFGAP"/>
    <property type="match status" value="1"/>
</dbReference>
<comment type="caution">
    <text evidence="7">The sequence shown here is derived from an EMBL/GenBank/DDBJ whole genome shotgun (WGS) entry which is preliminary data.</text>
</comment>
<keyword evidence="1" id="KW-0479">Metal-binding</keyword>
<evidence type="ECO:0000256" key="5">
    <source>
        <dbReference type="PROSITE-ProRule" id="PRU00288"/>
    </source>
</evidence>
<dbReference type="OrthoDB" id="6036at2759"/>
<keyword evidence="4" id="KW-0862">Zinc</keyword>
<keyword evidence="8" id="KW-1185">Reference proteome</keyword>
<evidence type="ECO:0000256" key="1">
    <source>
        <dbReference type="ARBA" id="ARBA00022723"/>
    </source>
</evidence>
<dbReference type="SUPFAM" id="SSF57863">
    <property type="entry name" value="ArfGap/RecO-like zinc finger"/>
    <property type="match status" value="1"/>
</dbReference>
<accession>A0A834I7H6</accession>
<dbReference type="PANTHER" id="PTHR46134">
    <property type="entry name" value="DRONGO, ISOFORM F"/>
    <property type="match status" value="1"/>
</dbReference>
<organism evidence="7 8">
    <name type="scientific">Rhynchophorus ferrugineus</name>
    <name type="common">Red palm weevil</name>
    <name type="synonym">Curculio ferrugineus</name>
    <dbReference type="NCBI Taxonomy" id="354439"/>
    <lineage>
        <taxon>Eukaryota</taxon>
        <taxon>Metazoa</taxon>
        <taxon>Ecdysozoa</taxon>
        <taxon>Arthropoda</taxon>
        <taxon>Hexapoda</taxon>
        <taxon>Insecta</taxon>
        <taxon>Pterygota</taxon>
        <taxon>Neoptera</taxon>
        <taxon>Endopterygota</taxon>
        <taxon>Coleoptera</taxon>
        <taxon>Polyphaga</taxon>
        <taxon>Cucujiformia</taxon>
        <taxon>Curculionidae</taxon>
        <taxon>Dryophthorinae</taxon>
        <taxon>Rhynchophorus</taxon>
    </lineage>
</organism>
<dbReference type="Gene3D" id="1.10.220.150">
    <property type="entry name" value="Arf GTPase activating protein"/>
    <property type="match status" value="1"/>
</dbReference>
<keyword evidence="2" id="KW-0677">Repeat</keyword>
<feature type="domain" description="Arf-GAP" evidence="6">
    <location>
        <begin position="9"/>
        <end position="75"/>
    </location>
</feature>
<evidence type="ECO:0000313" key="7">
    <source>
        <dbReference type="EMBL" id="KAF7272875.1"/>
    </source>
</evidence>
<proteinExistence type="predicted"/>
<evidence type="ECO:0000259" key="6">
    <source>
        <dbReference type="PROSITE" id="PS50115"/>
    </source>
</evidence>
<dbReference type="InterPro" id="IPR038508">
    <property type="entry name" value="ArfGAP_dom_sf"/>
</dbReference>
<dbReference type="InterPro" id="IPR037278">
    <property type="entry name" value="ARFGAP/RecO"/>
</dbReference>
<evidence type="ECO:0000313" key="8">
    <source>
        <dbReference type="Proteomes" id="UP000625711"/>
    </source>
</evidence>